<gene>
    <name evidence="2" type="ORF">D1224_11215</name>
</gene>
<dbReference type="AlphaFoldDB" id="A0A399QTG5"/>
<dbReference type="OrthoDB" id="6079986at2"/>
<comment type="caution">
    <text evidence="2">The sequence shown here is derived from an EMBL/GenBank/DDBJ whole genome shotgun (WGS) entry which is preliminary data.</text>
</comment>
<evidence type="ECO:0000256" key="1">
    <source>
        <dbReference type="RuleBase" id="RU363076"/>
    </source>
</evidence>
<dbReference type="Pfam" id="PF02104">
    <property type="entry name" value="SURF1"/>
    <property type="match status" value="1"/>
</dbReference>
<comment type="similarity">
    <text evidence="1">Belongs to the SURF1 family.</text>
</comment>
<sequence>MTFRPMPLLTVLTIASLVILVLLGNWQYARYSEKKAQGQVENDPFETISVEVDTSNTGFAQQVYGIVDGEAIWRRYVPGRIDGDGAVILLLWDAVAGTDPVPLKISGLGDFVGRANAFERPAQTNGLAGSSNPQRDLWYGFNAAAMLNNLGYSQEDGNVVEPDRMRVVLGVDISRSRTTENPYATLTGRDPLPPERHFGYALTWWGMAIGLIGVYIAFHRSQGRLKFGGSS</sequence>
<organism evidence="2 3">
    <name type="scientific">Henriciella barbarensis</name>
    <dbReference type="NCBI Taxonomy" id="86342"/>
    <lineage>
        <taxon>Bacteria</taxon>
        <taxon>Pseudomonadati</taxon>
        <taxon>Pseudomonadota</taxon>
        <taxon>Alphaproteobacteria</taxon>
        <taxon>Hyphomonadales</taxon>
        <taxon>Hyphomonadaceae</taxon>
        <taxon>Henriciella</taxon>
    </lineage>
</organism>
<dbReference type="GO" id="GO:0005886">
    <property type="term" value="C:plasma membrane"/>
    <property type="evidence" value="ECO:0007669"/>
    <property type="project" value="UniProtKB-SubCell"/>
</dbReference>
<keyword evidence="1" id="KW-1003">Cell membrane</keyword>
<reference evidence="2 3" key="1">
    <citation type="submission" date="2018-08" db="EMBL/GenBank/DDBJ databases">
        <title>Henriciella mobilis sp. nov., isolated from seawater.</title>
        <authorList>
            <person name="Cheng H."/>
            <person name="Wu Y.-H."/>
            <person name="Xu X.-W."/>
            <person name="Guo L.-L."/>
        </authorList>
    </citation>
    <scope>NUCLEOTIDE SEQUENCE [LARGE SCALE GENOMIC DNA]</scope>
    <source>
        <strain evidence="2 3">CCUG66934</strain>
    </source>
</reference>
<keyword evidence="1" id="KW-0812">Transmembrane</keyword>
<evidence type="ECO:0000313" key="2">
    <source>
        <dbReference type="EMBL" id="RIJ22128.1"/>
    </source>
</evidence>
<feature type="transmembrane region" description="Helical" evidence="1">
    <location>
        <begin position="198"/>
        <end position="218"/>
    </location>
</feature>
<name>A0A399QTG5_9PROT</name>
<keyword evidence="1" id="KW-1133">Transmembrane helix</keyword>
<keyword evidence="1" id="KW-0472">Membrane</keyword>
<dbReference type="Proteomes" id="UP000265431">
    <property type="component" value="Unassembled WGS sequence"/>
</dbReference>
<proteinExistence type="inferred from homology"/>
<accession>A0A399QTG5</accession>
<dbReference type="RefSeq" id="WP_119380047.1">
    <property type="nucleotide sequence ID" value="NZ_QWGB01000007.1"/>
</dbReference>
<comment type="subcellular location">
    <subcellularLocation>
        <location evidence="1">Cell membrane</location>
        <topology evidence="1">Multi-pass membrane protein</topology>
    </subcellularLocation>
</comment>
<dbReference type="InterPro" id="IPR002994">
    <property type="entry name" value="Surf1/Shy1"/>
</dbReference>
<keyword evidence="3" id="KW-1185">Reference proteome</keyword>
<protein>
    <recommendedName>
        <fullName evidence="1">SURF1-like protein</fullName>
    </recommendedName>
</protein>
<dbReference type="EMBL" id="QWGB01000007">
    <property type="protein sequence ID" value="RIJ22128.1"/>
    <property type="molecule type" value="Genomic_DNA"/>
</dbReference>
<evidence type="ECO:0000313" key="3">
    <source>
        <dbReference type="Proteomes" id="UP000265431"/>
    </source>
</evidence>
<comment type="caution">
    <text evidence="1">Lacks conserved residue(s) required for the propagation of feature annotation.</text>
</comment>